<evidence type="ECO:0000313" key="3">
    <source>
        <dbReference type="EMBL" id="KZZ94154.1"/>
    </source>
</evidence>
<feature type="domain" description="Bul1 C-terminal" evidence="2">
    <location>
        <begin position="382"/>
        <end position="426"/>
    </location>
</feature>
<dbReference type="InterPro" id="IPR022794">
    <property type="entry name" value="Bul1_C"/>
</dbReference>
<keyword evidence="4" id="KW-1185">Reference proteome</keyword>
<sequence length="491" mass="54196">MTAITTTAVEAARAGGRVPKPSSVKVIVDQHFNSKVYTSGSSISGHALVKTSKDVHFDHFDIIFSGIAATRLDFVQQYPAHSFRPFMKLRMPLDGSSLPDNQVFVAGKTYRIPFHFVVPHQLTLGACNHQCSSPAVRDHHLRLPPTVGFWEADDQAPEMAHIEYSIKARAYRHALEPGAAPIKLMESQHVLKVLPSLPEDAPLDITFRDERYVMSKSKTIRKNLFSTKAGKLTATATQPNAIMLSADGHKASGSVVRINLRFAAISADNTPPRINSMSAKLATHTFFGAAPTDLMPNLGSRATYTPNPSLSYTTNNNLFTHRFTEKVEWHRHNSTGRRDSGYSSLGLVDEDQSETEGQRVSDQSGKKCPILRSAILEVPFSIPMNNRKLFLPTFHSCLISRTYTLHVNISLGPANASISLAIPLQIGVEAVHEPPAAELPSFESAVAELHQPDGGNRVDVRTLHFLHRSDYSDSLLPDYDEVNRRTEQLAH</sequence>
<evidence type="ECO:0000313" key="4">
    <source>
        <dbReference type="Proteomes" id="UP000078544"/>
    </source>
</evidence>
<evidence type="ECO:0000256" key="1">
    <source>
        <dbReference type="SAM" id="MobiDB-lite"/>
    </source>
</evidence>
<dbReference type="STRING" id="1081109.A0A168ANU2"/>
<evidence type="ECO:0000259" key="2">
    <source>
        <dbReference type="Pfam" id="PF04426"/>
    </source>
</evidence>
<accession>A0A168ANU2</accession>
<proteinExistence type="predicted"/>
<dbReference type="AlphaFoldDB" id="A0A168ANU2"/>
<dbReference type="PANTHER" id="PTHR31904:SF1">
    <property type="entry name" value="BYPASS OF STOP CODON PROTEIN 5-RELATED"/>
    <property type="match status" value="1"/>
</dbReference>
<dbReference type="Pfam" id="PF04426">
    <property type="entry name" value="Bul1_C"/>
    <property type="match status" value="1"/>
</dbReference>
<dbReference type="Gene3D" id="2.60.40.640">
    <property type="match status" value="1"/>
</dbReference>
<dbReference type="OrthoDB" id="2283785at2759"/>
<protein>
    <submittedName>
        <fullName evidence="3">Arrestin</fullName>
    </submittedName>
</protein>
<organism evidence="3 4">
    <name type="scientific">Moelleriella libera RCEF 2490</name>
    <dbReference type="NCBI Taxonomy" id="1081109"/>
    <lineage>
        <taxon>Eukaryota</taxon>
        <taxon>Fungi</taxon>
        <taxon>Dikarya</taxon>
        <taxon>Ascomycota</taxon>
        <taxon>Pezizomycotina</taxon>
        <taxon>Sordariomycetes</taxon>
        <taxon>Hypocreomycetidae</taxon>
        <taxon>Hypocreales</taxon>
        <taxon>Clavicipitaceae</taxon>
        <taxon>Moelleriella</taxon>
    </lineage>
</organism>
<dbReference type="PANTHER" id="PTHR31904">
    <property type="entry name" value="BYPASS OF STOP CODON PROTEIN 5-RELATED"/>
    <property type="match status" value="1"/>
</dbReference>
<dbReference type="InterPro" id="IPR039634">
    <property type="entry name" value="Bul1-like"/>
</dbReference>
<dbReference type="EMBL" id="AZGY01000011">
    <property type="protein sequence ID" value="KZZ94154.1"/>
    <property type="molecule type" value="Genomic_DNA"/>
</dbReference>
<dbReference type="Proteomes" id="UP000078544">
    <property type="component" value="Unassembled WGS sequence"/>
</dbReference>
<feature type="region of interest" description="Disordered" evidence="1">
    <location>
        <begin position="331"/>
        <end position="364"/>
    </location>
</feature>
<gene>
    <name evidence="3" type="ORF">AAL_05121</name>
</gene>
<feature type="compositionally biased region" description="Basic and acidic residues" evidence="1">
    <location>
        <begin position="331"/>
        <end position="340"/>
    </location>
</feature>
<dbReference type="InterPro" id="IPR014752">
    <property type="entry name" value="Arrestin-like_C"/>
</dbReference>
<reference evidence="3 4" key="1">
    <citation type="journal article" date="2016" name="Genome Biol. Evol.">
        <title>Divergent and convergent evolution of fungal pathogenicity.</title>
        <authorList>
            <person name="Shang Y."/>
            <person name="Xiao G."/>
            <person name="Zheng P."/>
            <person name="Cen K."/>
            <person name="Zhan S."/>
            <person name="Wang C."/>
        </authorList>
    </citation>
    <scope>NUCLEOTIDE SEQUENCE [LARGE SCALE GENOMIC DNA]</scope>
    <source>
        <strain evidence="3 4">RCEF 2490</strain>
    </source>
</reference>
<comment type="caution">
    <text evidence="3">The sequence shown here is derived from an EMBL/GenBank/DDBJ whole genome shotgun (WGS) entry which is preliminary data.</text>
</comment>
<name>A0A168ANU2_9HYPO</name>